<comment type="caution">
    <text evidence="9">The sequence shown here is derived from an EMBL/GenBank/DDBJ whole genome shotgun (WGS) entry which is preliminary data.</text>
</comment>
<evidence type="ECO:0000256" key="2">
    <source>
        <dbReference type="ARBA" id="ARBA00022448"/>
    </source>
</evidence>
<keyword evidence="10" id="KW-1185">Reference proteome</keyword>
<feature type="transmembrane region" description="Helical" evidence="7">
    <location>
        <begin position="225"/>
        <end position="247"/>
    </location>
</feature>
<keyword evidence="6 7" id="KW-0472">Membrane</keyword>
<dbReference type="InterPro" id="IPR036259">
    <property type="entry name" value="MFS_trans_sf"/>
</dbReference>
<feature type="transmembrane region" description="Helical" evidence="7">
    <location>
        <begin position="428"/>
        <end position="447"/>
    </location>
</feature>
<evidence type="ECO:0000256" key="3">
    <source>
        <dbReference type="ARBA" id="ARBA00022475"/>
    </source>
</evidence>
<feature type="transmembrane region" description="Helical" evidence="7">
    <location>
        <begin position="49"/>
        <end position="69"/>
    </location>
</feature>
<feature type="transmembrane region" description="Helical" evidence="7">
    <location>
        <begin position="395"/>
        <end position="416"/>
    </location>
</feature>
<dbReference type="PANTHER" id="PTHR42718:SF46">
    <property type="entry name" value="BLR6921 PROTEIN"/>
    <property type="match status" value="1"/>
</dbReference>
<feature type="transmembrane region" description="Helical" evidence="7">
    <location>
        <begin position="354"/>
        <end position="374"/>
    </location>
</feature>
<reference evidence="9 10" key="1">
    <citation type="submission" date="2024-02" db="EMBL/GenBank/DDBJ databases">
        <title>First report Erwinia aphidicola in onion in Chile.</title>
        <authorList>
            <person name="Valenzuela M."/>
            <person name="Pena M."/>
            <person name="Dutta B."/>
        </authorList>
    </citation>
    <scope>NUCLEOTIDE SEQUENCE [LARGE SCALE GENOMIC DNA]</scope>
    <source>
        <strain evidence="9 10">QCJ3A</strain>
    </source>
</reference>
<feature type="transmembrane region" description="Helical" evidence="7">
    <location>
        <begin position="81"/>
        <end position="104"/>
    </location>
</feature>
<feature type="transmembrane region" description="Helical" evidence="7">
    <location>
        <begin position="202"/>
        <end position="219"/>
    </location>
</feature>
<sequence length="460" mass="48800">MTTSFTLSRTQLIRLQSGICLASFLGCLDFTIVNTALPALQRYFSRDVVAMQWSMTLFVMALCCCMVMSARLAERFGAKHVLFGGMLLFGVAWLGAGLAVNLTVMNFCRLLQGTGCAVLYTVSASILVSVMPSAGRGRALGMLFAANGLGLALGPIAGGILVSWLGWRSVFLINVPLMLVSFLCCMGAIPTSSRNVQVRLDISGWLMMNAGLIPLLIWASQVARWGLLSVNSLLLLMLSLLFLRVFLTLEKRTIQPLLDLRMLRNKDFAAACMLSVLLAIFYCSAFMLIPLRLVAVFQPSDARIGLMLLPVTLVMAVVSPIAGHAADRFTPWPVMAAGFIALSLSALLQSFGNIPITTVCAAFILMGAGWGAILGPSVNAALGALPASRHAQGIGISWTLHNLGSALGLAIAAQIYQAGGAEGGFQRVMIGLAAGSLLAVVVALRAAKRASTQRLAQSDD</sequence>
<gene>
    <name evidence="9" type="ORF">V8N49_22280</name>
</gene>
<feature type="transmembrane region" description="Helical" evidence="7">
    <location>
        <begin position="12"/>
        <end position="37"/>
    </location>
</feature>
<feature type="domain" description="Major facilitator superfamily (MFS) profile" evidence="8">
    <location>
        <begin position="15"/>
        <end position="451"/>
    </location>
</feature>
<accession>A0ABU8DNG0</accession>
<organism evidence="9 10">
    <name type="scientific">Erwinia aphidicola</name>
    <dbReference type="NCBI Taxonomy" id="68334"/>
    <lineage>
        <taxon>Bacteria</taxon>
        <taxon>Pseudomonadati</taxon>
        <taxon>Pseudomonadota</taxon>
        <taxon>Gammaproteobacteria</taxon>
        <taxon>Enterobacterales</taxon>
        <taxon>Erwiniaceae</taxon>
        <taxon>Erwinia</taxon>
    </lineage>
</organism>
<dbReference type="PROSITE" id="PS50850">
    <property type="entry name" value="MFS"/>
    <property type="match status" value="1"/>
</dbReference>
<evidence type="ECO:0000256" key="1">
    <source>
        <dbReference type="ARBA" id="ARBA00004651"/>
    </source>
</evidence>
<comment type="subcellular location">
    <subcellularLocation>
        <location evidence="1">Cell membrane</location>
        <topology evidence="1">Multi-pass membrane protein</topology>
    </subcellularLocation>
</comment>
<evidence type="ECO:0000256" key="6">
    <source>
        <dbReference type="ARBA" id="ARBA00023136"/>
    </source>
</evidence>
<feature type="transmembrane region" description="Helical" evidence="7">
    <location>
        <begin position="110"/>
        <end position="130"/>
    </location>
</feature>
<feature type="transmembrane region" description="Helical" evidence="7">
    <location>
        <begin position="142"/>
        <end position="165"/>
    </location>
</feature>
<dbReference type="Pfam" id="PF07690">
    <property type="entry name" value="MFS_1"/>
    <property type="match status" value="2"/>
</dbReference>
<dbReference type="EMBL" id="JBANEI010000025">
    <property type="protein sequence ID" value="MEI2684368.1"/>
    <property type="molecule type" value="Genomic_DNA"/>
</dbReference>
<evidence type="ECO:0000259" key="8">
    <source>
        <dbReference type="PROSITE" id="PS50850"/>
    </source>
</evidence>
<feature type="transmembrane region" description="Helical" evidence="7">
    <location>
        <begin position="171"/>
        <end position="190"/>
    </location>
</feature>
<keyword evidence="3" id="KW-1003">Cell membrane</keyword>
<feature type="transmembrane region" description="Helical" evidence="7">
    <location>
        <begin position="268"/>
        <end position="290"/>
    </location>
</feature>
<evidence type="ECO:0000256" key="7">
    <source>
        <dbReference type="SAM" id="Phobius"/>
    </source>
</evidence>
<dbReference type="InterPro" id="IPR011701">
    <property type="entry name" value="MFS"/>
</dbReference>
<name>A0ABU8DNG0_ERWAP</name>
<dbReference type="InterPro" id="IPR020846">
    <property type="entry name" value="MFS_dom"/>
</dbReference>
<keyword evidence="2" id="KW-0813">Transport</keyword>
<dbReference type="RefSeq" id="WP_336204024.1">
    <property type="nucleotide sequence ID" value="NZ_JBANEI010000025.1"/>
</dbReference>
<protein>
    <submittedName>
        <fullName evidence="9">MFS transporter</fullName>
    </submittedName>
</protein>
<proteinExistence type="predicted"/>
<dbReference type="Proteomes" id="UP001306592">
    <property type="component" value="Unassembled WGS sequence"/>
</dbReference>
<dbReference type="Gene3D" id="1.20.1720.10">
    <property type="entry name" value="Multidrug resistance protein D"/>
    <property type="match status" value="1"/>
</dbReference>
<dbReference type="PANTHER" id="PTHR42718">
    <property type="entry name" value="MAJOR FACILITATOR SUPERFAMILY MULTIDRUG TRANSPORTER MFSC"/>
    <property type="match status" value="1"/>
</dbReference>
<evidence type="ECO:0000256" key="5">
    <source>
        <dbReference type="ARBA" id="ARBA00022989"/>
    </source>
</evidence>
<evidence type="ECO:0000256" key="4">
    <source>
        <dbReference type="ARBA" id="ARBA00022692"/>
    </source>
</evidence>
<dbReference type="SUPFAM" id="SSF103473">
    <property type="entry name" value="MFS general substrate transporter"/>
    <property type="match status" value="1"/>
</dbReference>
<evidence type="ECO:0000313" key="9">
    <source>
        <dbReference type="EMBL" id="MEI2684368.1"/>
    </source>
</evidence>
<dbReference type="CDD" id="cd17321">
    <property type="entry name" value="MFS_MMR_MDR_like"/>
    <property type="match status" value="1"/>
</dbReference>
<feature type="transmembrane region" description="Helical" evidence="7">
    <location>
        <begin position="302"/>
        <end position="322"/>
    </location>
</feature>
<keyword evidence="5 7" id="KW-1133">Transmembrane helix</keyword>
<feature type="transmembrane region" description="Helical" evidence="7">
    <location>
        <begin position="329"/>
        <end position="348"/>
    </location>
</feature>
<keyword evidence="4 7" id="KW-0812">Transmembrane</keyword>
<dbReference type="PRINTS" id="PR01036">
    <property type="entry name" value="TCRTETB"/>
</dbReference>
<dbReference type="Gene3D" id="1.20.1250.20">
    <property type="entry name" value="MFS general substrate transporter like domains"/>
    <property type="match status" value="1"/>
</dbReference>
<evidence type="ECO:0000313" key="10">
    <source>
        <dbReference type="Proteomes" id="UP001306592"/>
    </source>
</evidence>